<dbReference type="Gene3D" id="2.60.120.260">
    <property type="entry name" value="Galactose-binding domain-like"/>
    <property type="match status" value="2"/>
</dbReference>
<dbReference type="Gene3D" id="1.50.10.10">
    <property type="match status" value="1"/>
</dbReference>
<dbReference type="InterPro" id="IPR035396">
    <property type="entry name" value="Bac_rhamnosid6H"/>
</dbReference>
<dbReference type="Pfam" id="PF17389">
    <property type="entry name" value="Bac_rhamnosid6H"/>
    <property type="match status" value="1"/>
</dbReference>
<dbReference type="Proteomes" id="UP001610446">
    <property type="component" value="Unassembled WGS sequence"/>
</dbReference>
<comment type="caution">
    <text evidence="5">The sequence shown here is derived from an EMBL/GenBank/DDBJ whole genome shotgun (WGS) entry which is preliminary data.</text>
</comment>
<evidence type="ECO:0000313" key="6">
    <source>
        <dbReference type="Proteomes" id="UP001610446"/>
    </source>
</evidence>
<dbReference type="PANTHER" id="PTHR33307:SF6">
    <property type="entry name" value="ALPHA-RHAMNOSIDASE (EUROFUNG)-RELATED"/>
    <property type="match status" value="1"/>
</dbReference>
<dbReference type="EMBL" id="JBFXLU010000157">
    <property type="protein sequence ID" value="KAL2837629.1"/>
    <property type="molecule type" value="Genomic_DNA"/>
</dbReference>
<name>A0ABR4JDG7_9EURO</name>
<evidence type="ECO:0000313" key="5">
    <source>
        <dbReference type="EMBL" id="KAL2837629.1"/>
    </source>
</evidence>
<accession>A0ABR4JDG7</accession>
<feature type="domain" description="Alpha-L-rhamnosidase six-hairpin glycosidase" evidence="4">
    <location>
        <begin position="343"/>
        <end position="380"/>
    </location>
</feature>
<keyword evidence="6" id="KW-1185">Reference proteome</keyword>
<feature type="region of interest" description="Disordered" evidence="1">
    <location>
        <begin position="22"/>
        <end position="73"/>
    </location>
</feature>
<sequence length="380" mass="42380">MKIVIVAKEIVIQHQDRSVKATAASSSDSRLVPWPSRPLASSESATIQVGATETDGQDVSLVEPDESTEQAAGKHRPVTFRYQFAVPAGVQIARARIYITRVGDLLSAPGWTSNQQWQVSQTYGIAPELIACQANEIQLDVAEGWFCGSLGFTRRSNIYGNQLRLLSIIHVELEYGRILHISTDDRWIWTFGGIVEAGLLDGETYDARANLSIQQPGSISWKRDLQVQQVLLSPSDEPILDFDQSFVGWIRVQQMKGPAAARIRFQFTEVLEKNGEIGTRPLRSAKCHDSAIFDGTDAGVRYWEPKFTFHGFHYVEFDAWPDATISMIASNFVGVVSHSDIARTGHFHCLNPLLNRLHQSIVWSMRGSFVGIPPECPERD</sequence>
<protein>
    <submittedName>
        <fullName evidence="5">Bacterial alpha-L-rhamnosidase-domain-containing protein</fullName>
    </submittedName>
</protein>
<organism evidence="5 6">
    <name type="scientific">Aspergillus pseudoustus</name>
    <dbReference type="NCBI Taxonomy" id="1810923"/>
    <lineage>
        <taxon>Eukaryota</taxon>
        <taxon>Fungi</taxon>
        <taxon>Dikarya</taxon>
        <taxon>Ascomycota</taxon>
        <taxon>Pezizomycotina</taxon>
        <taxon>Eurotiomycetes</taxon>
        <taxon>Eurotiomycetidae</taxon>
        <taxon>Eurotiales</taxon>
        <taxon>Aspergillaceae</taxon>
        <taxon>Aspergillus</taxon>
        <taxon>Aspergillus subgen. Nidulantes</taxon>
    </lineage>
</organism>
<dbReference type="PANTHER" id="PTHR33307">
    <property type="entry name" value="ALPHA-RHAMNOSIDASE (EUROFUNG)"/>
    <property type="match status" value="1"/>
</dbReference>
<dbReference type="InterPro" id="IPR016007">
    <property type="entry name" value="Alpha_rhamnosid"/>
</dbReference>
<dbReference type="InterPro" id="IPR013737">
    <property type="entry name" value="Bac_rhamnosid_N"/>
</dbReference>
<dbReference type="Pfam" id="PF08531">
    <property type="entry name" value="Bac_rhamnosid_N"/>
    <property type="match status" value="1"/>
</dbReference>
<evidence type="ECO:0000259" key="2">
    <source>
        <dbReference type="Pfam" id="PF05592"/>
    </source>
</evidence>
<evidence type="ECO:0000256" key="1">
    <source>
        <dbReference type="SAM" id="MobiDB-lite"/>
    </source>
</evidence>
<reference evidence="5 6" key="1">
    <citation type="submission" date="2024-07" db="EMBL/GenBank/DDBJ databases">
        <title>Section-level genome sequencing and comparative genomics of Aspergillus sections Usti and Cavernicolus.</title>
        <authorList>
            <consortium name="Lawrence Berkeley National Laboratory"/>
            <person name="Nybo J.L."/>
            <person name="Vesth T.C."/>
            <person name="Theobald S."/>
            <person name="Frisvad J.C."/>
            <person name="Larsen T.O."/>
            <person name="Kjaerboelling I."/>
            <person name="Rothschild-Mancinelli K."/>
            <person name="Lyhne E.K."/>
            <person name="Kogle M.E."/>
            <person name="Barry K."/>
            <person name="Clum A."/>
            <person name="Na H."/>
            <person name="Ledsgaard L."/>
            <person name="Lin J."/>
            <person name="Lipzen A."/>
            <person name="Kuo A."/>
            <person name="Riley R."/>
            <person name="Mondo S."/>
            <person name="Labutti K."/>
            <person name="Haridas S."/>
            <person name="Pangalinan J."/>
            <person name="Salamov A.A."/>
            <person name="Simmons B.A."/>
            <person name="Magnuson J.K."/>
            <person name="Chen J."/>
            <person name="Drula E."/>
            <person name="Henrissat B."/>
            <person name="Wiebenga A."/>
            <person name="Lubbers R.J."/>
            <person name="Gomes A.C."/>
            <person name="Makela M.R."/>
            <person name="Stajich J."/>
            <person name="Grigoriev I.V."/>
            <person name="Mortensen U.H."/>
            <person name="De Vries R.P."/>
            <person name="Baker S.E."/>
            <person name="Andersen M.R."/>
        </authorList>
    </citation>
    <scope>NUCLEOTIDE SEQUENCE [LARGE SCALE GENOMIC DNA]</scope>
    <source>
        <strain evidence="5 6">CBS 123904</strain>
    </source>
</reference>
<feature type="domain" description="Bacterial alpha-L-rhamnosidase N-terminal" evidence="3">
    <location>
        <begin position="100"/>
        <end position="210"/>
    </location>
</feature>
<dbReference type="InterPro" id="IPR012341">
    <property type="entry name" value="6hp_glycosidase-like_sf"/>
</dbReference>
<proteinExistence type="predicted"/>
<evidence type="ECO:0000259" key="4">
    <source>
        <dbReference type="Pfam" id="PF17389"/>
    </source>
</evidence>
<evidence type="ECO:0000259" key="3">
    <source>
        <dbReference type="Pfam" id="PF08531"/>
    </source>
</evidence>
<feature type="compositionally biased region" description="Polar residues" evidence="1">
    <location>
        <begin position="39"/>
        <end position="51"/>
    </location>
</feature>
<dbReference type="Pfam" id="PF05592">
    <property type="entry name" value="Bac_rhamnosid"/>
    <property type="match status" value="1"/>
</dbReference>
<gene>
    <name evidence="5" type="ORF">BJY01DRAFT_251347</name>
</gene>
<feature type="domain" description="Alpha-L-rhamnosidase concanavalin-like" evidence="2">
    <location>
        <begin position="235"/>
        <end position="330"/>
    </location>
</feature>
<dbReference type="InterPro" id="IPR008902">
    <property type="entry name" value="Rhamnosid_concanavalin"/>
</dbReference>